<evidence type="ECO:0000313" key="5">
    <source>
        <dbReference type="Proteomes" id="UP000598297"/>
    </source>
</evidence>
<dbReference type="SMART" id="SM00422">
    <property type="entry name" value="HTH_MERR"/>
    <property type="match status" value="1"/>
</dbReference>
<dbReference type="RefSeq" id="WP_161702307.1">
    <property type="nucleotide sequence ID" value="NZ_JAAAHS010000269.1"/>
</dbReference>
<dbReference type="InterPro" id="IPR047057">
    <property type="entry name" value="MerR_fam"/>
</dbReference>
<dbReference type="InterPro" id="IPR009061">
    <property type="entry name" value="DNA-bd_dom_put_sf"/>
</dbReference>
<dbReference type="Proteomes" id="UP000598297">
    <property type="component" value="Unassembled WGS sequence"/>
</dbReference>
<dbReference type="Pfam" id="PF13411">
    <property type="entry name" value="MerR_1"/>
    <property type="match status" value="1"/>
</dbReference>
<dbReference type="InterPro" id="IPR000551">
    <property type="entry name" value="MerR-type_HTH_dom"/>
</dbReference>
<dbReference type="PRINTS" id="PR00040">
    <property type="entry name" value="HTHMERR"/>
</dbReference>
<keyword evidence="5" id="KW-1185">Reference proteome</keyword>
<feature type="compositionally biased region" description="Acidic residues" evidence="2">
    <location>
        <begin position="229"/>
        <end position="242"/>
    </location>
</feature>
<evidence type="ECO:0000256" key="1">
    <source>
        <dbReference type="ARBA" id="ARBA00023125"/>
    </source>
</evidence>
<dbReference type="GO" id="GO:0003700">
    <property type="term" value="F:DNA-binding transcription factor activity"/>
    <property type="evidence" value="ECO:0007669"/>
    <property type="project" value="InterPro"/>
</dbReference>
<protein>
    <submittedName>
        <fullName evidence="4">MerR family transcriptional regulator</fullName>
    </submittedName>
</protein>
<dbReference type="Gene3D" id="1.10.1660.10">
    <property type="match status" value="1"/>
</dbReference>
<dbReference type="EMBL" id="JAAAHS010000269">
    <property type="protein sequence ID" value="NBE54978.1"/>
    <property type="molecule type" value="Genomic_DNA"/>
</dbReference>
<feature type="region of interest" description="Disordered" evidence="2">
    <location>
        <begin position="203"/>
        <end position="270"/>
    </location>
</feature>
<name>A0A964UT66_9ACTN</name>
<accession>A0A964UT66</accession>
<organism evidence="4 5">
    <name type="scientific">Streptomyces boluensis</name>
    <dbReference type="NCBI Taxonomy" id="1775135"/>
    <lineage>
        <taxon>Bacteria</taxon>
        <taxon>Bacillati</taxon>
        <taxon>Actinomycetota</taxon>
        <taxon>Actinomycetes</taxon>
        <taxon>Kitasatosporales</taxon>
        <taxon>Streptomycetaceae</taxon>
        <taxon>Streptomyces</taxon>
    </lineage>
</organism>
<dbReference type="OrthoDB" id="5242095at2"/>
<feature type="compositionally biased region" description="Basic and acidic residues" evidence="2">
    <location>
        <begin position="244"/>
        <end position="259"/>
    </location>
</feature>
<dbReference type="SUPFAM" id="SSF46955">
    <property type="entry name" value="Putative DNA-binding domain"/>
    <property type="match status" value="1"/>
</dbReference>
<dbReference type="AlphaFoldDB" id="A0A964UT66"/>
<dbReference type="PANTHER" id="PTHR30204:SF98">
    <property type="entry name" value="HTH-TYPE TRANSCRIPTIONAL REGULATOR ADHR"/>
    <property type="match status" value="1"/>
</dbReference>
<evidence type="ECO:0000313" key="4">
    <source>
        <dbReference type="EMBL" id="NBE54978.1"/>
    </source>
</evidence>
<evidence type="ECO:0000256" key="2">
    <source>
        <dbReference type="SAM" id="MobiDB-lite"/>
    </source>
</evidence>
<dbReference type="PANTHER" id="PTHR30204">
    <property type="entry name" value="REDOX-CYCLING DRUG-SENSING TRANSCRIPTIONAL ACTIVATOR SOXR"/>
    <property type="match status" value="1"/>
</dbReference>
<evidence type="ECO:0000259" key="3">
    <source>
        <dbReference type="PROSITE" id="PS50937"/>
    </source>
</evidence>
<comment type="caution">
    <text evidence="4">The sequence shown here is derived from an EMBL/GenBank/DDBJ whole genome shotgun (WGS) entry which is preliminary data.</text>
</comment>
<reference evidence="4" key="1">
    <citation type="submission" date="2020-01" db="EMBL/GenBank/DDBJ databases">
        <title>Whole-genome analyses of novel actinobacteria.</title>
        <authorList>
            <person name="Sahin N."/>
        </authorList>
    </citation>
    <scope>NUCLEOTIDE SEQUENCE</scope>
    <source>
        <strain evidence="4">YC537</strain>
    </source>
</reference>
<sequence length="270" mass="29091">MRVGELSRRTGVPVPTIKYYVREGLLPPGELTSPNQAHYDDTHERRLRLIRALLDVGGLKVAAIAEVLKAVDDPEQPLHKVLGAAADRLGPQYGESDDAEEIEALAVVREFVQRRDWHIDADSPAAVDLAHALATLERIGHGAFKELLDAYADAAELVASADIDYVDRRVTVEDLVESTVIGTVLGEAVFNALRRLAHVDGSARRFGNPEDVDDSAEGCPMERAAAEGAEQDAGPDGEESEGSEGSREPEGSRGSESSRESAQVHPARES</sequence>
<dbReference type="GO" id="GO:0003677">
    <property type="term" value="F:DNA binding"/>
    <property type="evidence" value="ECO:0007669"/>
    <property type="project" value="UniProtKB-KW"/>
</dbReference>
<proteinExistence type="predicted"/>
<dbReference type="PROSITE" id="PS50937">
    <property type="entry name" value="HTH_MERR_2"/>
    <property type="match status" value="1"/>
</dbReference>
<keyword evidence="1" id="KW-0238">DNA-binding</keyword>
<gene>
    <name evidence="4" type="ORF">GUY60_26845</name>
</gene>
<feature type="domain" description="HTH merR-type" evidence="3">
    <location>
        <begin position="1"/>
        <end position="70"/>
    </location>
</feature>